<organism evidence="3 4">
    <name type="scientific">Kitasatospora terrestris</name>
    <dbReference type="NCBI Taxonomy" id="258051"/>
    <lineage>
        <taxon>Bacteria</taxon>
        <taxon>Bacillati</taxon>
        <taxon>Actinomycetota</taxon>
        <taxon>Actinomycetes</taxon>
        <taxon>Kitasatosporales</taxon>
        <taxon>Streptomycetaceae</taxon>
        <taxon>Kitasatospora</taxon>
    </lineage>
</organism>
<protein>
    <submittedName>
        <fullName evidence="3">Uncharacterized protein</fullName>
    </submittedName>
</protein>
<dbReference type="InterPro" id="IPR045512">
    <property type="entry name" value="DUF6480"/>
</dbReference>
<gene>
    <name evidence="3" type="ORF">GCM10023235_07170</name>
</gene>
<accession>A0ABP9DA80</accession>
<keyword evidence="2" id="KW-1133">Transmembrane helix</keyword>
<proteinExistence type="predicted"/>
<evidence type="ECO:0000256" key="2">
    <source>
        <dbReference type="SAM" id="Phobius"/>
    </source>
</evidence>
<comment type="caution">
    <text evidence="3">The sequence shown here is derived from an EMBL/GenBank/DDBJ whole genome shotgun (WGS) entry which is preliminary data.</text>
</comment>
<dbReference type="Proteomes" id="UP001501752">
    <property type="component" value="Unassembled WGS sequence"/>
</dbReference>
<name>A0ABP9DA80_9ACTN</name>
<feature type="compositionally biased region" description="Basic and acidic residues" evidence="1">
    <location>
        <begin position="13"/>
        <end position="23"/>
    </location>
</feature>
<feature type="region of interest" description="Disordered" evidence="1">
    <location>
        <begin position="1"/>
        <end position="39"/>
    </location>
</feature>
<reference evidence="4" key="1">
    <citation type="journal article" date="2019" name="Int. J. Syst. Evol. Microbiol.">
        <title>The Global Catalogue of Microorganisms (GCM) 10K type strain sequencing project: providing services to taxonomists for standard genome sequencing and annotation.</title>
        <authorList>
            <consortium name="The Broad Institute Genomics Platform"/>
            <consortium name="The Broad Institute Genome Sequencing Center for Infectious Disease"/>
            <person name="Wu L."/>
            <person name="Ma J."/>
        </authorList>
    </citation>
    <scope>NUCLEOTIDE SEQUENCE [LARGE SCALE GENOMIC DNA]</scope>
    <source>
        <strain evidence="4">JCM 13006</strain>
    </source>
</reference>
<feature type="transmembrane region" description="Helical" evidence="2">
    <location>
        <begin position="51"/>
        <end position="73"/>
    </location>
</feature>
<keyword evidence="4" id="KW-1185">Reference proteome</keyword>
<evidence type="ECO:0000256" key="1">
    <source>
        <dbReference type="SAM" id="MobiDB-lite"/>
    </source>
</evidence>
<sequence length="77" mass="8141">MTLADSTPSTPPEPDRPGLRTPEETPECEGSTSHGISIPEPVELRTAWPSWIPLLAIGLLVVSFVGFAVARVCGWGG</sequence>
<dbReference type="EMBL" id="BAABIS010000001">
    <property type="protein sequence ID" value="GAA4835044.1"/>
    <property type="molecule type" value="Genomic_DNA"/>
</dbReference>
<keyword evidence="2" id="KW-0812">Transmembrane</keyword>
<keyword evidence="2" id="KW-0472">Membrane</keyword>
<evidence type="ECO:0000313" key="3">
    <source>
        <dbReference type="EMBL" id="GAA4835044.1"/>
    </source>
</evidence>
<dbReference type="Pfam" id="PF20088">
    <property type="entry name" value="DUF6480"/>
    <property type="match status" value="1"/>
</dbReference>
<evidence type="ECO:0000313" key="4">
    <source>
        <dbReference type="Proteomes" id="UP001501752"/>
    </source>
</evidence>
<dbReference type="RefSeq" id="WP_345695275.1">
    <property type="nucleotide sequence ID" value="NZ_BAABIS010000001.1"/>
</dbReference>